<dbReference type="AlphaFoldDB" id="A0A2U1T8Z2"/>
<comment type="caution">
    <text evidence="6">The sequence shown here is derived from an EMBL/GenBank/DDBJ whole genome shotgun (WGS) entry which is preliminary data.</text>
</comment>
<proteinExistence type="inferred from homology"/>
<dbReference type="PANTHER" id="PTHR33711">
    <property type="entry name" value="DIOXYGENASE, PUTATIVE (AFU_ORTHOLOGUE AFUA_2G02910)-RELATED"/>
    <property type="match status" value="1"/>
</dbReference>
<dbReference type="KEGG" id="cyz:C3B44_09135"/>
<dbReference type="InterPro" id="IPR000627">
    <property type="entry name" value="Intradiol_dOase_C"/>
</dbReference>
<dbReference type="GO" id="GO:0008199">
    <property type="term" value="F:ferric iron binding"/>
    <property type="evidence" value="ECO:0007669"/>
    <property type="project" value="InterPro"/>
</dbReference>
<evidence type="ECO:0000313" key="7">
    <source>
        <dbReference type="Proteomes" id="UP000244989"/>
    </source>
</evidence>
<dbReference type="PANTHER" id="PTHR33711:SF9">
    <property type="entry name" value="PROTOCATECHUATE 3,4-DIOXYGENASE ALPHA CHAIN"/>
    <property type="match status" value="1"/>
</dbReference>
<dbReference type="InterPro" id="IPR050770">
    <property type="entry name" value="Intradiol_RC_Dioxygenase"/>
</dbReference>
<evidence type="ECO:0000256" key="3">
    <source>
        <dbReference type="ARBA" id="ARBA00023002"/>
    </source>
</evidence>
<dbReference type="Pfam" id="PF00775">
    <property type="entry name" value="Dioxygenase_C"/>
    <property type="match status" value="1"/>
</dbReference>
<name>A0A2U1T8Z2_9CORY</name>
<accession>A0A2U1T8Z2</accession>
<evidence type="ECO:0000256" key="1">
    <source>
        <dbReference type="ARBA" id="ARBA00007825"/>
    </source>
</evidence>
<dbReference type="InterPro" id="IPR015889">
    <property type="entry name" value="Intradiol_dOase_core"/>
</dbReference>
<feature type="domain" description="Intradiol ring-cleavage dioxygenases" evidence="5">
    <location>
        <begin position="36"/>
        <end position="181"/>
    </location>
</feature>
<evidence type="ECO:0000256" key="2">
    <source>
        <dbReference type="ARBA" id="ARBA00022964"/>
    </source>
</evidence>
<dbReference type="Proteomes" id="UP000244989">
    <property type="component" value="Unassembled WGS sequence"/>
</dbReference>
<keyword evidence="3" id="KW-0560">Oxidoreductase</keyword>
<dbReference type="NCBIfam" id="TIGR02423">
    <property type="entry name" value="protocat_alph"/>
    <property type="match status" value="1"/>
</dbReference>
<evidence type="ECO:0000313" key="6">
    <source>
        <dbReference type="EMBL" id="PWC02452.1"/>
    </source>
</evidence>
<protein>
    <submittedName>
        <fullName evidence="6">Protocatechuate 3,4-dioxygenase subunit alpha</fullName>
    </submittedName>
</protein>
<dbReference type="Gene3D" id="2.60.130.10">
    <property type="entry name" value="Aromatic compound dioxygenase"/>
    <property type="match status" value="1"/>
</dbReference>
<reference evidence="7" key="1">
    <citation type="submission" date="2018-04" db="EMBL/GenBank/DDBJ databases">
        <authorList>
            <person name="Liu S."/>
            <person name="Wang Z."/>
            <person name="Li J."/>
        </authorList>
    </citation>
    <scope>NUCLEOTIDE SEQUENCE [LARGE SCALE GENOMIC DNA]</scope>
    <source>
        <strain evidence="7">2189</strain>
    </source>
</reference>
<dbReference type="RefSeq" id="WP_108432102.1">
    <property type="nucleotide sequence ID" value="NZ_CP026947.1"/>
</dbReference>
<keyword evidence="7" id="KW-1185">Reference proteome</keyword>
<dbReference type="SUPFAM" id="SSF49482">
    <property type="entry name" value="Aromatic compound dioxygenase"/>
    <property type="match status" value="1"/>
</dbReference>
<comment type="similarity">
    <text evidence="1">Belongs to the intradiol ring-cleavage dioxygenase family.</text>
</comment>
<keyword evidence="2 6" id="KW-0223">Dioxygenase</keyword>
<evidence type="ECO:0000256" key="4">
    <source>
        <dbReference type="SAM" id="MobiDB-lite"/>
    </source>
</evidence>
<sequence>MIDSDSSGDYRYPVSQITDQDDAASGITPSQTVGPYVHIGLLNEGSETLVTGDDPEAIELSITVVDGAGKYIKDAMVELWQARADGTFNAPNDPRTAAAATEQGFRGLGRGFCDDNGRVTFRTVVPGALPGQAPHINVGIFARGMLERLITRVYFPQHAGWHAADPVLTSVDKPRRSLLVAEETDAGYAWTVHVQHPDAGLETPFFHL</sequence>
<dbReference type="OrthoDB" id="4417174at2"/>
<feature type="region of interest" description="Disordered" evidence="4">
    <location>
        <begin position="1"/>
        <end position="29"/>
    </location>
</feature>
<dbReference type="InterPro" id="IPR012786">
    <property type="entry name" value="Protocat_dOase_a"/>
</dbReference>
<dbReference type="EMBL" id="QEEZ01000003">
    <property type="protein sequence ID" value="PWC02452.1"/>
    <property type="molecule type" value="Genomic_DNA"/>
</dbReference>
<organism evidence="6 7">
    <name type="scientific">Corynebacterium yudongzhengii</name>
    <dbReference type="NCBI Taxonomy" id="2080740"/>
    <lineage>
        <taxon>Bacteria</taxon>
        <taxon>Bacillati</taxon>
        <taxon>Actinomycetota</taxon>
        <taxon>Actinomycetes</taxon>
        <taxon>Mycobacteriales</taxon>
        <taxon>Corynebacteriaceae</taxon>
        <taxon>Corynebacterium</taxon>
    </lineage>
</organism>
<gene>
    <name evidence="6" type="primary">pcaG</name>
    <name evidence="6" type="ORF">DF222_02135</name>
</gene>
<dbReference type="GO" id="GO:0018578">
    <property type="term" value="F:protocatechuate 3,4-dioxygenase activity"/>
    <property type="evidence" value="ECO:0007669"/>
    <property type="project" value="InterPro"/>
</dbReference>
<evidence type="ECO:0000259" key="5">
    <source>
        <dbReference type="Pfam" id="PF00775"/>
    </source>
</evidence>